<accession>A0A316E725</accession>
<organism evidence="1 2">
    <name type="scientific">Arcicella aurantiaca</name>
    <dbReference type="NCBI Taxonomy" id="591202"/>
    <lineage>
        <taxon>Bacteria</taxon>
        <taxon>Pseudomonadati</taxon>
        <taxon>Bacteroidota</taxon>
        <taxon>Cytophagia</taxon>
        <taxon>Cytophagales</taxon>
        <taxon>Flectobacillaceae</taxon>
        <taxon>Arcicella</taxon>
    </lineage>
</organism>
<name>A0A316E725_9BACT</name>
<evidence type="ECO:0000313" key="1">
    <source>
        <dbReference type="EMBL" id="PWK25169.1"/>
    </source>
</evidence>
<sequence length="154" mass="17815">MKTKIENIDDLRAERARLKNQITISGMRLKQEFNLVKEELQPARQALNFTKSLLVNNRKSDSIVGMGLRFGVNTLLRNTVLARASWLTRLVVPYVANNFVSKYVANNDDAIIEKTVRWVKDKTEEEKPVLKHKTGFVEKGLMWIKKITNDDEKK</sequence>
<dbReference type="AlphaFoldDB" id="A0A316E725"/>
<protein>
    <submittedName>
        <fullName evidence="1">Uncharacterized protein</fullName>
    </submittedName>
</protein>
<dbReference type="EMBL" id="QGGO01000014">
    <property type="protein sequence ID" value="PWK25169.1"/>
    <property type="molecule type" value="Genomic_DNA"/>
</dbReference>
<proteinExistence type="predicted"/>
<dbReference type="RefSeq" id="WP_109743514.1">
    <property type="nucleotide sequence ID" value="NZ_QGGO01000014.1"/>
</dbReference>
<reference evidence="1 2" key="1">
    <citation type="submission" date="2018-05" db="EMBL/GenBank/DDBJ databases">
        <title>Genomic Encyclopedia of Archaeal and Bacterial Type Strains, Phase II (KMG-II): from individual species to whole genera.</title>
        <authorList>
            <person name="Goeker M."/>
        </authorList>
    </citation>
    <scope>NUCLEOTIDE SEQUENCE [LARGE SCALE GENOMIC DNA]</scope>
    <source>
        <strain evidence="1 2">DSM 22214</strain>
    </source>
</reference>
<dbReference type="OrthoDB" id="674482at2"/>
<comment type="caution">
    <text evidence="1">The sequence shown here is derived from an EMBL/GenBank/DDBJ whole genome shotgun (WGS) entry which is preliminary data.</text>
</comment>
<keyword evidence="2" id="KW-1185">Reference proteome</keyword>
<gene>
    <name evidence="1" type="ORF">LV89_02795</name>
</gene>
<evidence type="ECO:0000313" key="2">
    <source>
        <dbReference type="Proteomes" id="UP000245489"/>
    </source>
</evidence>
<dbReference type="Proteomes" id="UP000245489">
    <property type="component" value="Unassembled WGS sequence"/>
</dbReference>